<dbReference type="PANTHER" id="PTHR47076:SF1">
    <property type="entry name" value="NHL DOMAIN PROTEIN"/>
    <property type="match status" value="1"/>
</dbReference>
<dbReference type="Proteomes" id="UP000447434">
    <property type="component" value="Chromosome 11"/>
</dbReference>
<dbReference type="OrthoDB" id="1934748at2759"/>
<evidence type="ECO:0000313" key="2">
    <source>
        <dbReference type="Proteomes" id="UP000447434"/>
    </source>
</evidence>
<evidence type="ECO:0000313" key="1">
    <source>
        <dbReference type="EMBL" id="KAE9604536.1"/>
    </source>
</evidence>
<accession>A0A6A4PTB8</accession>
<reference evidence="2" key="1">
    <citation type="journal article" date="2020" name="Nat. Commun.">
        <title>Genome sequence of the cluster root forming white lupin.</title>
        <authorList>
            <person name="Hufnagel B."/>
            <person name="Marques A."/>
            <person name="Soriano A."/>
            <person name="Marques L."/>
            <person name="Divol F."/>
            <person name="Doumas P."/>
            <person name="Sallet E."/>
            <person name="Mancinotti D."/>
            <person name="Carrere S."/>
            <person name="Marande W."/>
            <person name="Arribat S."/>
            <person name="Keller J."/>
            <person name="Huneau C."/>
            <person name="Blein T."/>
            <person name="Aime D."/>
            <person name="Laguerre M."/>
            <person name="Taylor J."/>
            <person name="Schubert V."/>
            <person name="Nelson M."/>
            <person name="Geu-Flores F."/>
            <person name="Crespi M."/>
            <person name="Gallardo-Guerrero K."/>
            <person name="Delaux P.-M."/>
            <person name="Salse J."/>
            <person name="Berges H."/>
            <person name="Guyot R."/>
            <person name="Gouzy J."/>
            <person name="Peret B."/>
        </authorList>
    </citation>
    <scope>NUCLEOTIDE SEQUENCE [LARGE SCALE GENOMIC DNA]</scope>
    <source>
        <strain evidence="2">cv. Amiga</strain>
    </source>
</reference>
<protein>
    <recommendedName>
        <fullName evidence="3">Stress induced protein</fullName>
    </recommendedName>
</protein>
<comment type="caution">
    <text evidence="1">The sequence shown here is derived from an EMBL/GenBank/DDBJ whole genome shotgun (WGS) entry which is preliminary data.</text>
</comment>
<gene>
    <name evidence="1" type="ORF">Lalb_Chr11g0072871</name>
</gene>
<proteinExistence type="predicted"/>
<sequence>MTSFEEKPLVEAMKHEDEDFNDHDEFNGCGYRCFKIFRWQRHHGEGESIFISKMRKIKEVSEVIAGPKWKTFIRKFSCYGKKIQKNRFQYDERSYALNFNGDLGQDDEDIMARSFSTRFIAPFPSCPTQTEQ</sequence>
<dbReference type="AlphaFoldDB" id="A0A6A4PTB8"/>
<dbReference type="EMBL" id="WOCE01000011">
    <property type="protein sequence ID" value="KAE9604536.1"/>
    <property type="molecule type" value="Genomic_DNA"/>
</dbReference>
<organism evidence="1 2">
    <name type="scientific">Lupinus albus</name>
    <name type="common">White lupine</name>
    <name type="synonym">Lupinus termis</name>
    <dbReference type="NCBI Taxonomy" id="3870"/>
    <lineage>
        <taxon>Eukaryota</taxon>
        <taxon>Viridiplantae</taxon>
        <taxon>Streptophyta</taxon>
        <taxon>Embryophyta</taxon>
        <taxon>Tracheophyta</taxon>
        <taxon>Spermatophyta</taxon>
        <taxon>Magnoliopsida</taxon>
        <taxon>eudicotyledons</taxon>
        <taxon>Gunneridae</taxon>
        <taxon>Pentapetalae</taxon>
        <taxon>rosids</taxon>
        <taxon>fabids</taxon>
        <taxon>Fabales</taxon>
        <taxon>Fabaceae</taxon>
        <taxon>Papilionoideae</taxon>
        <taxon>50 kb inversion clade</taxon>
        <taxon>genistoids sensu lato</taxon>
        <taxon>core genistoids</taxon>
        <taxon>Genisteae</taxon>
        <taxon>Lupinus</taxon>
    </lineage>
</organism>
<keyword evidence="2" id="KW-1185">Reference proteome</keyword>
<name>A0A6A4PTB8_LUPAL</name>
<evidence type="ECO:0008006" key="3">
    <source>
        <dbReference type="Google" id="ProtNLM"/>
    </source>
</evidence>
<dbReference type="PANTHER" id="PTHR47076">
    <property type="entry name" value="NHL DOMAIN PROTEIN"/>
    <property type="match status" value="1"/>
</dbReference>